<comment type="caution">
    <text evidence="5">The sequence shown here is derived from an EMBL/GenBank/DDBJ whole genome shotgun (WGS) entry which is preliminary data.</text>
</comment>
<evidence type="ECO:0000256" key="3">
    <source>
        <dbReference type="ARBA" id="ARBA00022840"/>
    </source>
</evidence>
<accession>A0A1F5UWW1</accession>
<dbReference type="GO" id="GO:0005886">
    <property type="term" value="C:plasma membrane"/>
    <property type="evidence" value="ECO:0007669"/>
    <property type="project" value="TreeGrafter"/>
</dbReference>
<protein>
    <recommendedName>
        <fullName evidence="4">ABC transporter domain-containing protein</fullName>
    </recommendedName>
</protein>
<dbReference type="InterPro" id="IPR032823">
    <property type="entry name" value="BCA_ABC_TP_C"/>
</dbReference>
<name>A0A1F5UWW1_FRAXR</name>
<organism evidence="5 6">
    <name type="scientific">Fraserbacteria sp. (strain RBG_16_55_9)</name>
    <dbReference type="NCBI Taxonomy" id="1817864"/>
    <lineage>
        <taxon>Bacteria</taxon>
        <taxon>Candidatus Fraseribacteriota</taxon>
    </lineage>
</organism>
<dbReference type="InterPro" id="IPR003593">
    <property type="entry name" value="AAA+_ATPase"/>
</dbReference>
<keyword evidence="2" id="KW-0547">Nucleotide-binding</keyword>
<dbReference type="Pfam" id="PF12399">
    <property type="entry name" value="BCA_ABC_TP_C"/>
    <property type="match status" value="1"/>
</dbReference>
<dbReference type="STRING" id="1817864.A2Z21_01530"/>
<dbReference type="InterPro" id="IPR051120">
    <property type="entry name" value="ABC_AA/LPS_Transport"/>
</dbReference>
<proteinExistence type="predicted"/>
<reference evidence="5 6" key="1">
    <citation type="journal article" date="2016" name="Nat. Commun.">
        <title>Thousands of microbial genomes shed light on interconnected biogeochemical processes in an aquifer system.</title>
        <authorList>
            <person name="Anantharaman K."/>
            <person name="Brown C.T."/>
            <person name="Hug L.A."/>
            <person name="Sharon I."/>
            <person name="Castelle C.J."/>
            <person name="Probst A.J."/>
            <person name="Thomas B.C."/>
            <person name="Singh A."/>
            <person name="Wilkins M.J."/>
            <person name="Karaoz U."/>
            <person name="Brodie E.L."/>
            <person name="Williams K.H."/>
            <person name="Hubbard S.S."/>
            <person name="Banfield J.F."/>
        </authorList>
    </citation>
    <scope>NUCLEOTIDE SEQUENCE [LARGE SCALE GENOMIC DNA]</scope>
    <source>
        <strain evidence="6">RBG_16_55_9</strain>
    </source>
</reference>
<dbReference type="SUPFAM" id="SSF52540">
    <property type="entry name" value="P-loop containing nucleoside triphosphate hydrolases"/>
    <property type="match status" value="1"/>
</dbReference>
<dbReference type="Pfam" id="PF00005">
    <property type="entry name" value="ABC_tran"/>
    <property type="match status" value="1"/>
</dbReference>
<dbReference type="CDD" id="cd03219">
    <property type="entry name" value="ABC_Mj1267_LivG_branched"/>
    <property type="match status" value="1"/>
</dbReference>
<sequence>MSVILETRQISKAFGGLQAVHNLSFRVQQGEITGLIGPNGAGKTTVFNLVMGTLKPDQGRIHFKDRDITGRKTYQIVDLGIARAFQIAQCCPGKTIFENLELCACSNRLFSRSKYPSAPILQAAEQAGLTSELEKLPGMLPQAGLRRLEIARAVATSPDLLLLDEPFAGLTSGEIGALSRMIQELRDQGMTIVLVDHNVRSVMRLVDRVLVMSFGQLIADGSPGKIVADPMVQQAYLGTDHV</sequence>
<dbReference type="EMBL" id="MFGX01000051">
    <property type="protein sequence ID" value="OGF55662.1"/>
    <property type="molecule type" value="Genomic_DNA"/>
</dbReference>
<dbReference type="SMART" id="SM00382">
    <property type="entry name" value="AAA"/>
    <property type="match status" value="1"/>
</dbReference>
<dbReference type="AlphaFoldDB" id="A0A1F5UWW1"/>
<dbReference type="GO" id="GO:0005524">
    <property type="term" value="F:ATP binding"/>
    <property type="evidence" value="ECO:0007669"/>
    <property type="project" value="UniProtKB-KW"/>
</dbReference>
<evidence type="ECO:0000313" key="5">
    <source>
        <dbReference type="EMBL" id="OGF55662.1"/>
    </source>
</evidence>
<evidence type="ECO:0000259" key="4">
    <source>
        <dbReference type="PROSITE" id="PS50893"/>
    </source>
</evidence>
<dbReference type="PROSITE" id="PS50893">
    <property type="entry name" value="ABC_TRANSPORTER_2"/>
    <property type="match status" value="1"/>
</dbReference>
<dbReference type="PANTHER" id="PTHR45772:SF9">
    <property type="entry name" value="CONSERVED COMPONENT OF ABC TRANSPORTER FOR NATURAL AMINO ACIDS"/>
    <property type="match status" value="1"/>
</dbReference>
<evidence type="ECO:0000313" key="6">
    <source>
        <dbReference type="Proteomes" id="UP000179157"/>
    </source>
</evidence>
<dbReference type="InterPro" id="IPR003439">
    <property type="entry name" value="ABC_transporter-like_ATP-bd"/>
</dbReference>
<dbReference type="GO" id="GO:0016887">
    <property type="term" value="F:ATP hydrolysis activity"/>
    <property type="evidence" value="ECO:0007669"/>
    <property type="project" value="InterPro"/>
</dbReference>
<evidence type="ECO:0000256" key="1">
    <source>
        <dbReference type="ARBA" id="ARBA00022448"/>
    </source>
</evidence>
<dbReference type="InterPro" id="IPR027417">
    <property type="entry name" value="P-loop_NTPase"/>
</dbReference>
<feature type="domain" description="ABC transporter" evidence="4">
    <location>
        <begin position="5"/>
        <end position="239"/>
    </location>
</feature>
<keyword evidence="1" id="KW-0813">Transport</keyword>
<evidence type="ECO:0000256" key="2">
    <source>
        <dbReference type="ARBA" id="ARBA00022741"/>
    </source>
</evidence>
<keyword evidence="3" id="KW-0067">ATP-binding</keyword>
<dbReference type="Proteomes" id="UP000179157">
    <property type="component" value="Unassembled WGS sequence"/>
</dbReference>
<dbReference type="PANTHER" id="PTHR45772">
    <property type="entry name" value="CONSERVED COMPONENT OF ABC TRANSPORTER FOR NATURAL AMINO ACIDS-RELATED"/>
    <property type="match status" value="1"/>
</dbReference>
<gene>
    <name evidence="5" type="ORF">A2Z21_01530</name>
</gene>
<dbReference type="Gene3D" id="3.40.50.300">
    <property type="entry name" value="P-loop containing nucleotide triphosphate hydrolases"/>
    <property type="match status" value="1"/>
</dbReference>